<feature type="transmembrane region" description="Helical" evidence="1">
    <location>
        <begin position="145"/>
        <end position="165"/>
    </location>
</feature>
<evidence type="ECO:0000313" key="2">
    <source>
        <dbReference type="EMBL" id="EEG49889.1"/>
    </source>
</evidence>
<dbReference type="eggNOG" id="ENOG502ZM8S">
    <property type="taxonomic scope" value="Bacteria"/>
</dbReference>
<dbReference type="AlphaFoldDB" id="C0CK13"/>
<comment type="caution">
    <text evidence="2">The sequence shown here is derived from an EMBL/GenBank/DDBJ whole genome shotgun (WGS) entry which is preliminary data.</text>
</comment>
<keyword evidence="1" id="KW-0812">Transmembrane</keyword>
<sequence>MKKFVPALSIVLFPYAVAFVLYGIFSGFLMENIFQNNIYFCLFILLIIWLVALICAVSTCAVSLMRKWDFVELCRVNMLIKTISIPAYLFTFIFGTVCMLTIFTFAISVILMVLDAMAIVLSGLIGISAVIRSCDNKAISARETFFYGILQFVFCADVITSIIVFRKSKKKVKVNV</sequence>
<accession>C0CK13</accession>
<dbReference type="RefSeq" id="WP_005947087.1">
    <property type="nucleotide sequence ID" value="NZ_CP136423.1"/>
</dbReference>
<keyword evidence="1" id="KW-0472">Membrane</keyword>
<proteinExistence type="predicted"/>
<feature type="transmembrane region" description="Helical" evidence="1">
    <location>
        <begin position="7"/>
        <end position="25"/>
    </location>
</feature>
<dbReference type="HOGENOM" id="CLU_126583_1_0_9"/>
<evidence type="ECO:0000256" key="1">
    <source>
        <dbReference type="SAM" id="Phobius"/>
    </source>
</evidence>
<keyword evidence="3" id="KW-1185">Reference proteome</keyword>
<gene>
    <name evidence="2" type="ORF">RUMHYD_01183</name>
</gene>
<feature type="transmembrane region" description="Helical" evidence="1">
    <location>
        <begin position="37"/>
        <end position="64"/>
    </location>
</feature>
<dbReference type="EMBL" id="ACBZ01000055">
    <property type="protein sequence ID" value="EEG49889.1"/>
    <property type="molecule type" value="Genomic_DNA"/>
</dbReference>
<evidence type="ECO:0000313" key="3">
    <source>
        <dbReference type="Proteomes" id="UP000003100"/>
    </source>
</evidence>
<dbReference type="GeneID" id="86820450"/>
<dbReference type="Proteomes" id="UP000003100">
    <property type="component" value="Unassembled WGS sequence"/>
</dbReference>
<organism evidence="2 3">
    <name type="scientific">Blautia hydrogenotrophica (strain DSM 10507 / JCM 14656 / S5a33)</name>
    <name type="common">Ruminococcus hydrogenotrophicus</name>
    <dbReference type="NCBI Taxonomy" id="476272"/>
    <lineage>
        <taxon>Bacteria</taxon>
        <taxon>Bacillati</taxon>
        <taxon>Bacillota</taxon>
        <taxon>Clostridia</taxon>
        <taxon>Lachnospirales</taxon>
        <taxon>Lachnospiraceae</taxon>
        <taxon>Blautia</taxon>
    </lineage>
</organism>
<name>C0CK13_BLAHS</name>
<feature type="transmembrane region" description="Helical" evidence="1">
    <location>
        <begin position="85"/>
        <end position="110"/>
    </location>
</feature>
<reference evidence="2 3" key="1">
    <citation type="submission" date="2009-01" db="EMBL/GenBank/DDBJ databases">
        <authorList>
            <person name="Fulton L."/>
            <person name="Clifton S."/>
            <person name="Fulton B."/>
            <person name="Xu J."/>
            <person name="Minx P."/>
            <person name="Pepin K.H."/>
            <person name="Johnson M."/>
            <person name="Bhonagiri V."/>
            <person name="Nash W.E."/>
            <person name="Mardis E.R."/>
            <person name="Wilson R.K."/>
        </authorList>
    </citation>
    <scope>NUCLEOTIDE SEQUENCE [LARGE SCALE GENOMIC DNA]</scope>
    <source>
        <strain evidence="3">DSM 10507 / JCM 14656 / S5a33</strain>
    </source>
</reference>
<feature type="transmembrane region" description="Helical" evidence="1">
    <location>
        <begin position="116"/>
        <end position="133"/>
    </location>
</feature>
<reference evidence="2 3" key="2">
    <citation type="submission" date="2009-02" db="EMBL/GenBank/DDBJ databases">
        <title>Draft genome sequence of Blautia hydrogenotrophica DSM 10507 (Ruminococcus hydrogenotrophicus DSM 10507).</title>
        <authorList>
            <person name="Sudarsanam P."/>
            <person name="Ley R."/>
            <person name="Guruge J."/>
            <person name="Turnbaugh P.J."/>
            <person name="Mahowald M."/>
            <person name="Liep D."/>
            <person name="Gordon J."/>
        </authorList>
    </citation>
    <scope>NUCLEOTIDE SEQUENCE [LARGE SCALE GENOMIC DNA]</scope>
    <source>
        <strain evidence="3">DSM 10507 / JCM 14656 / S5a33</strain>
    </source>
</reference>
<dbReference type="PATRIC" id="fig|476272.21.peg.2530"/>
<protein>
    <submittedName>
        <fullName evidence="2">Uncharacterized protein</fullName>
    </submittedName>
</protein>
<keyword evidence="1" id="KW-1133">Transmembrane helix</keyword>